<keyword evidence="2" id="KW-0732">Signal</keyword>
<evidence type="ECO:0000313" key="4">
    <source>
        <dbReference type="Proteomes" id="UP000675431"/>
    </source>
</evidence>
<dbReference type="PROSITE" id="PS51257">
    <property type="entry name" value="PROKAR_LIPOPROTEIN"/>
    <property type="match status" value="1"/>
</dbReference>
<keyword evidence="4" id="KW-1185">Reference proteome</keyword>
<evidence type="ECO:0000256" key="2">
    <source>
        <dbReference type="SAM" id="SignalP"/>
    </source>
</evidence>
<dbReference type="Gene3D" id="1.20.120.570">
    <property type="entry name" value="YkyA-like"/>
    <property type="match status" value="1"/>
</dbReference>
<dbReference type="SUPFAM" id="SSF140423">
    <property type="entry name" value="MW0975(SA0943)-like"/>
    <property type="match status" value="1"/>
</dbReference>
<accession>A0A941CTH0</accession>
<feature type="coiled-coil region" evidence="1">
    <location>
        <begin position="30"/>
        <end position="99"/>
    </location>
</feature>
<proteinExistence type="predicted"/>
<keyword evidence="1" id="KW-0175">Coiled coil</keyword>
<gene>
    <name evidence="3" type="ORF">KC820_05085</name>
</gene>
<dbReference type="InterPro" id="IPR036785">
    <property type="entry name" value="YkyA-like_sf"/>
</dbReference>
<reference evidence="3 4" key="1">
    <citation type="submission" date="2021-04" db="EMBL/GenBank/DDBJ databases">
        <title>Allobacillus sp. nov. SKP8-2 isolated from shrimp paste.</title>
        <authorList>
            <person name="Tanasupawat S."/>
            <person name="Yiamsombat S."/>
            <person name="Kanchanasin P."/>
            <person name="Kuncharoen N."/>
        </authorList>
    </citation>
    <scope>NUCLEOTIDE SEQUENCE [LARGE SCALE GENOMIC DNA]</scope>
    <source>
        <strain evidence="3 4">SKP8-2</strain>
    </source>
</reference>
<dbReference type="AlphaFoldDB" id="A0A941CTH0"/>
<dbReference type="RefSeq" id="WP_212368818.1">
    <property type="nucleotide sequence ID" value="NZ_JAGSIE010000012.1"/>
</dbReference>
<dbReference type="EMBL" id="JAGSIE010000012">
    <property type="protein sequence ID" value="MBR7553527.1"/>
    <property type="molecule type" value="Genomic_DNA"/>
</dbReference>
<evidence type="ECO:0000313" key="3">
    <source>
        <dbReference type="EMBL" id="MBR7553527.1"/>
    </source>
</evidence>
<sequence length="219" mass="26156">MKKLLLSISILILSITLVGCNSSDQTKEEIYNHLEEAVQQEKDFQEAQNELVEVEKDENKLYEQMIEINMEEIDQVKEKAEKAKELSQERKQIMEKEMESIKAGKEEFDKIQPLVEELENEEPKNQANEMIEVMENRYKSFAELHETYLSSIESDQKLYDLLMDEELDKETLDEQVNEINQKYEKITTHQEEFNELTNQFNELKKQLYEKLELDVQYEE</sequence>
<feature type="coiled-coil region" evidence="1">
    <location>
        <begin position="124"/>
        <end position="206"/>
    </location>
</feature>
<evidence type="ECO:0000256" key="1">
    <source>
        <dbReference type="SAM" id="Coils"/>
    </source>
</evidence>
<dbReference type="Proteomes" id="UP000675431">
    <property type="component" value="Unassembled WGS sequence"/>
</dbReference>
<dbReference type="InterPro" id="IPR019454">
    <property type="entry name" value="Lipoprot_YkyA-like"/>
</dbReference>
<feature type="chain" id="PRO_5039358521" evidence="2">
    <location>
        <begin position="20"/>
        <end position="219"/>
    </location>
</feature>
<protein>
    <submittedName>
        <fullName evidence="3">YkyA family protein</fullName>
    </submittedName>
</protein>
<feature type="signal peptide" evidence="2">
    <location>
        <begin position="1"/>
        <end position="19"/>
    </location>
</feature>
<dbReference type="Pfam" id="PF10368">
    <property type="entry name" value="YkyA"/>
    <property type="match status" value="1"/>
</dbReference>
<comment type="caution">
    <text evidence="3">The sequence shown here is derived from an EMBL/GenBank/DDBJ whole genome shotgun (WGS) entry which is preliminary data.</text>
</comment>
<organism evidence="3 4">
    <name type="scientific">Allobacillus saliphilus</name>
    <dbReference type="NCBI Taxonomy" id="2912308"/>
    <lineage>
        <taxon>Bacteria</taxon>
        <taxon>Bacillati</taxon>
        <taxon>Bacillota</taxon>
        <taxon>Bacilli</taxon>
        <taxon>Bacillales</taxon>
        <taxon>Bacillaceae</taxon>
        <taxon>Allobacillus</taxon>
    </lineage>
</organism>
<name>A0A941CTH0_9BACI</name>